<evidence type="ECO:0000256" key="1">
    <source>
        <dbReference type="SAM" id="Phobius"/>
    </source>
</evidence>
<sequence>MVDRACSRSLCSFPYQLNLFYTLNVIGGAVGVLATDYFLFPYFHMDGCLHLIFVLEGIVFLLTFLLEMAGRCFSGSRLKQAKMDNEPSSEHLHPYSLSSAQTPPDKALVSFLMVAVSFLSGFLFFSNWITWCHLLSLSIRMSVYAYAIMLFTVLLGMATAGLLVHVCFRKFPSP</sequence>
<accession>A0A1L6MXM3</accession>
<organism evidence="2 3">
    <name type="scientific">Pajaroellobacter abortibovis</name>
    <dbReference type="NCBI Taxonomy" id="1882918"/>
    <lineage>
        <taxon>Bacteria</taxon>
        <taxon>Pseudomonadati</taxon>
        <taxon>Myxococcota</taxon>
        <taxon>Polyangia</taxon>
        <taxon>Polyangiales</taxon>
        <taxon>Polyangiaceae</taxon>
    </lineage>
</organism>
<name>A0A1L6MXM3_9BACT</name>
<evidence type="ECO:0000313" key="3">
    <source>
        <dbReference type="Proteomes" id="UP000185544"/>
    </source>
</evidence>
<dbReference type="AlphaFoldDB" id="A0A1L6MXM3"/>
<feature type="transmembrane region" description="Helical" evidence="1">
    <location>
        <begin position="107"/>
        <end position="131"/>
    </location>
</feature>
<dbReference type="STRING" id="1882918.BCY86_05705"/>
<dbReference type="KEGG" id="pabo:BCY86_05705"/>
<dbReference type="EMBL" id="CP016908">
    <property type="protein sequence ID" value="APS00232.1"/>
    <property type="molecule type" value="Genomic_DNA"/>
</dbReference>
<feature type="transmembrane region" description="Helical" evidence="1">
    <location>
        <begin position="143"/>
        <end position="168"/>
    </location>
</feature>
<keyword evidence="1" id="KW-0812">Transmembrane</keyword>
<feature type="transmembrane region" description="Helical" evidence="1">
    <location>
        <begin position="21"/>
        <end position="43"/>
    </location>
</feature>
<protein>
    <submittedName>
        <fullName evidence="2">Uncharacterized protein</fullName>
    </submittedName>
</protein>
<keyword evidence="3" id="KW-1185">Reference proteome</keyword>
<evidence type="ECO:0000313" key="2">
    <source>
        <dbReference type="EMBL" id="APS00232.1"/>
    </source>
</evidence>
<dbReference type="Proteomes" id="UP000185544">
    <property type="component" value="Chromosome"/>
</dbReference>
<keyword evidence="1" id="KW-0472">Membrane</keyword>
<feature type="transmembrane region" description="Helical" evidence="1">
    <location>
        <begin position="49"/>
        <end position="69"/>
    </location>
</feature>
<keyword evidence="1" id="KW-1133">Transmembrane helix</keyword>
<proteinExistence type="predicted"/>
<reference evidence="2 3" key="1">
    <citation type="submission" date="2016-08" db="EMBL/GenBank/DDBJ databases">
        <title>Identification and validation of antigenic proteins from Pajaroellobacter abortibovis using de-novo genome sequence assembly and reverse vaccinology.</title>
        <authorList>
            <person name="Welly B.T."/>
            <person name="Miller M.R."/>
            <person name="Stott J.L."/>
            <person name="Blanchard M.T."/>
            <person name="Islas-Trejo A.D."/>
            <person name="O'Rourke S.M."/>
            <person name="Young A.E."/>
            <person name="Medrano J.F."/>
            <person name="Van Eenennaam A.L."/>
        </authorList>
    </citation>
    <scope>NUCLEOTIDE SEQUENCE [LARGE SCALE GENOMIC DNA]</scope>
    <source>
        <strain evidence="2 3">BTF92-0548A/99-0131</strain>
    </source>
</reference>
<gene>
    <name evidence="2" type="ORF">BCY86_05705</name>
</gene>